<dbReference type="Pfam" id="PF03478">
    <property type="entry name" value="Beta-prop_KIB1-4"/>
    <property type="match status" value="1"/>
</dbReference>
<organism evidence="2">
    <name type="scientific">Oryza nivara</name>
    <name type="common">Indian wild rice</name>
    <name type="synonym">Oryza sativa f. spontanea</name>
    <dbReference type="NCBI Taxonomy" id="4536"/>
    <lineage>
        <taxon>Eukaryota</taxon>
        <taxon>Viridiplantae</taxon>
        <taxon>Streptophyta</taxon>
        <taxon>Embryophyta</taxon>
        <taxon>Tracheophyta</taxon>
        <taxon>Spermatophyta</taxon>
        <taxon>Magnoliopsida</taxon>
        <taxon>Liliopsida</taxon>
        <taxon>Poales</taxon>
        <taxon>Poaceae</taxon>
        <taxon>BOP clade</taxon>
        <taxon>Oryzoideae</taxon>
        <taxon>Oryzeae</taxon>
        <taxon>Oryzinae</taxon>
        <taxon>Oryza</taxon>
    </lineage>
</organism>
<dbReference type="AlphaFoldDB" id="A0A0E0IC26"/>
<reference evidence="2" key="1">
    <citation type="submission" date="2015-04" db="UniProtKB">
        <authorList>
            <consortium name="EnsemblPlants"/>
        </authorList>
    </citation>
    <scope>IDENTIFICATION</scope>
    <source>
        <strain evidence="2">SL10</strain>
    </source>
</reference>
<dbReference type="SUPFAM" id="SSF63825">
    <property type="entry name" value="YWTD domain"/>
    <property type="match status" value="1"/>
</dbReference>
<protein>
    <recommendedName>
        <fullName evidence="1">KIB1-4 beta-propeller domain-containing protein</fullName>
    </recommendedName>
</protein>
<evidence type="ECO:0000313" key="2">
    <source>
        <dbReference type="EnsemblPlants" id="ONIVA08G16370.1"/>
    </source>
</evidence>
<sequence length="424" mass="47339">MELPPPPPPPPPAAGRDWSDLPADMVDIVLCKLELPDFIRAAALDLRRRGVYSFPRTPCLLYIPAAAAANGGSSTRSAELYCLADERPYTVTLPDPPIAERSIVGSSRGWLVTADARSELHLLNPATREQIELPPIATLEQMRPILDAAGDGGDLRGYEVSFYDGDMREYRAPGIYRPDELRDLLNIKAILSCDPSSSSSRRRGGGGGEGGEDGCGGCIVLLIYHVYQQLSFARVGDNKQWHWITTSSYYRSPYSDIAYRDGAFYAMNLLGGIHRYDIHHSRATRTVVLADTLHHAYMAWTPSSGDVWRLTHLPEDEEEEELRTVGFHVYKVDFDSQDVVPIDSLGDEALFIGHNGTFCLSTKDYPALLPNHVYFTDDDEYMYDSRGARRDVGVFSLDSDSSDEIVSPQRWFNWPAPVWIMPSF</sequence>
<dbReference type="PANTHER" id="PTHR44586">
    <property type="entry name" value="F-BOX DOMAIN CONTAINING PROTEIN, EXPRESSED"/>
    <property type="match status" value="1"/>
</dbReference>
<dbReference type="OMA" id="QWHWITT"/>
<dbReference type="HOGENOM" id="CLU_019286_13_1_1"/>
<evidence type="ECO:0000313" key="3">
    <source>
        <dbReference type="Proteomes" id="UP000006591"/>
    </source>
</evidence>
<dbReference type="PANTHER" id="PTHR44586:SF10">
    <property type="entry name" value="DUF295 DOMAIN-CONTAINING PROTEIN"/>
    <property type="match status" value="1"/>
</dbReference>
<name>A0A0E0IC26_ORYNI</name>
<dbReference type="STRING" id="4536.A0A0E0IC26"/>
<proteinExistence type="predicted"/>
<dbReference type="InterPro" id="IPR005174">
    <property type="entry name" value="KIB1-4_b-propeller"/>
</dbReference>
<reference evidence="2" key="2">
    <citation type="submission" date="2018-04" db="EMBL/GenBank/DDBJ databases">
        <title>OnivRS2 (Oryza nivara Reference Sequence Version 2).</title>
        <authorList>
            <person name="Zhang J."/>
            <person name="Kudrna D."/>
            <person name="Lee S."/>
            <person name="Talag J."/>
            <person name="Rajasekar S."/>
            <person name="Welchert J."/>
            <person name="Hsing Y.-I."/>
            <person name="Wing R.A."/>
        </authorList>
    </citation>
    <scope>NUCLEOTIDE SEQUENCE [LARGE SCALE GENOMIC DNA]</scope>
    <source>
        <strain evidence="2">SL10</strain>
    </source>
</reference>
<keyword evidence="3" id="KW-1185">Reference proteome</keyword>
<accession>A0A0E0IC26</accession>
<dbReference type="Proteomes" id="UP000006591">
    <property type="component" value="Chromosome 8"/>
</dbReference>
<evidence type="ECO:0000259" key="1">
    <source>
        <dbReference type="Pfam" id="PF03478"/>
    </source>
</evidence>
<dbReference type="EnsemblPlants" id="ONIVA08G16370.1">
    <property type="protein sequence ID" value="ONIVA08G16370.1"/>
    <property type="gene ID" value="ONIVA08G16370"/>
</dbReference>
<dbReference type="Gramene" id="ONIVA08G16370.1">
    <property type="protein sequence ID" value="ONIVA08G16370.1"/>
    <property type="gene ID" value="ONIVA08G16370"/>
</dbReference>
<feature type="domain" description="KIB1-4 beta-propeller" evidence="1">
    <location>
        <begin position="81"/>
        <end position="396"/>
    </location>
</feature>